<sequence>MDERPTKKRRKRKIRCEFTSNEEQTCNGCQARGTICVSQEFIDDEPHGQPERGLAQRLGRLEELMVKLADKMAPDASTVNKANTPASLAEGSLGASESDSTPPELARPSKRVTVSSSVPGPAPTRPRQDRPRSGWKYEKVCQEVHAAFPSPQDANTIVHSSRGPVFVLFIFYSYQDILDGKSPPLASLTTMLDVAKHPALLAKHLLQLTICLQQLPPSFDSTQLELSQKGSIQDKMNEWVTVASLVTSNDELLGSVEGLQCLLLQGFYLLNCGNLRKAWLAMRRALSLAQLMGIEADGARLLKSCDPTTNPNTIPSSQALWSRINACDRWISLLLGLSAGTQDNSFMSEEFLAQDTPMERLEKKYTAVALRVIERNRVPTNEAYAITQSVDCELETAAKAMGRAWWEIPLLPDPTDTAAQMSTMSHLMLQIHHHSLLILLHLPYMLRNQTNSRFDYSKNTCLESSRAVLKRCVIFRTANDAAFSCRHIDYSSLMASMTLLLGHLSRPPNVREEDWSRQRNEDRALAETVMAKMEELALLNDDKLSGESAEIIRQLLPIVDCCNGMTSSPYPEAARNLKLSIPYLGVINIKTTANQAAEPHTLDLSHSQLPTPSNTTTVSSEAYQETPPAVALEVLLGEDNTIPHEDFCAGFSADYLGGGHALASLPKLVTGPSRALTLHTGLY</sequence>
<dbReference type="GO" id="GO:0006351">
    <property type="term" value="P:DNA-templated transcription"/>
    <property type="evidence" value="ECO:0007669"/>
    <property type="project" value="InterPro"/>
</dbReference>
<feature type="region of interest" description="Disordered" evidence="4">
    <location>
        <begin position="76"/>
        <end position="134"/>
    </location>
</feature>
<feature type="region of interest" description="Disordered" evidence="4">
    <location>
        <begin position="603"/>
        <end position="623"/>
    </location>
</feature>
<dbReference type="GO" id="GO:0008270">
    <property type="term" value="F:zinc ion binding"/>
    <property type="evidence" value="ECO:0007669"/>
    <property type="project" value="InterPro"/>
</dbReference>
<keyword evidence="2" id="KW-0804">Transcription</keyword>
<proteinExistence type="predicted"/>
<dbReference type="Proteomes" id="UP001055115">
    <property type="component" value="Unassembled WGS sequence"/>
</dbReference>
<evidence type="ECO:0000313" key="7">
    <source>
        <dbReference type="Proteomes" id="UP001055115"/>
    </source>
</evidence>
<protein>
    <submittedName>
        <fullName evidence="6">Transcription factor Sfl1</fullName>
    </submittedName>
</protein>
<organism evidence="6 7">
    <name type="scientific">Colletotrichum spaethianum</name>
    <dbReference type="NCBI Taxonomy" id="700344"/>
    <lineage>
        <taxon>Eukaryota</taxon>
        <taxon>Fungi</taxon>
        <taxon>Dikarya</taxon>
        <taxon>Ascomycota</taxon>
        <taxon>Pezizomycotina</taxon>
        <taxon>Sordariomycetes</taxon>
        <taxon>Hypocreomycetidae</taxon>
        <taxon>Glomerellales</taxon>
        <taxon>Glomerellaceae</taxon>
        <taxon>Colletotrichum</taxon>
        <taxon>Colletotrichum spaethianum species complex</taxon>
    </lineage>
</organism>
<comment type="caution">
    <text evidence="6">The sequence shown here is derived from an EMBL/GenBank/DDBJ whole genome shotgun (WGS) entry which is preliminary data.</text>
</comment>
<evidence type="ECO:0000256" key="3">
    <source>
        <dbReference type="ARBA" id="ARBA00023242"/>
    </source>
</evidence>
<dbReference type="SMART" id="SM00906">
    <property type="entry name" value="Fungal_trans"/>
    <property type="match status" value="1"/>
</dbReference>
<dbReference type="Pfam" id="PF04082">
    <property type="entry name" value="Fungal_trans"/>
    <property type="match status" value="1"/>
</dbReference>
<evidence type="ECO:0000313" key="6">
    <source>
        <dbReference type="EMBL" id="GKT51424.1"/>
    </source>
</evidence>
<accession>A0AA37PFT5</accession>
<gene>
    <name evidence="6" type="ORF">ColSpa_11605</name>
</gene>
<dbReference type="InterPro" id="IPR007219">
    <property type="entry name" value="XnlR_reg_dom"/>
</dbReference>
<name>A0AA37PFT5_9PEZI</name>
<dbReference type="RefSeq" id="XP_049133774.1">
    <property type="nucleotide sequence ID" value="XM_049277817.1"/>
</dbReference>
<dbReference type="PANTHER" id="PTHR47840">
    <property type="entry name" value="ZN(II)2CYS6 TRANSCRIPTION FACTOR (EUROFUNG)-RELATED"/>
    <property type="match status" value="1"/>
</dbReference>
<dbReference type="GeneID" id="73332407"/>
<keyword evidence="7" id="KW-1185">Reference proteome</keyword>
<feature type="compositionally biased region" description="Polar residues" evidence="4">
    <location>
        <begin position="604"/>
        <end position="623"/>
    </location>
</feature>
<keyword evidence="3" id="KW-0539">Nucleus</keyword>
<dbReference type="AlphaFoldDB" id="A0AA37PFT5"/>
<reference evidence="6 7" key="1">
    <citation type="submission" date="2022-03" db="EMBL/GenBank/DDBJ databases">
        <title>Genome data of Colletotrichum spp.</title>
        <authorList>
            <person name="Utami Y.D."/>
            <person name="Hiruma K."/>
        </authorList>
    </citation>
    <scope>NUCLEOTIDE SEQUENCE [LARGE SCALE GENOMIC DNA]</scope>
    <source>
        <strain evidence="6 7">MAFF 239500</strain>
    </source>
</reference>
<evidence type="ECO:0000256" key="2">
    <source>
        <dbReference type="ARBA" id="ARBA00023163"/>
    </source>
</evidence>
<evidence type="ECO:0000259" key="5">
    <source>
        <dbReference type="SMART" id="SM00906"/>
    </source>
</evidence>
<dbReference type="InterPro" id="IPR036864">
    <property type="entry name" value="Zn2-C6_fun-type_DNA-bd_sf"/>
</dbReference>
<dbReference type="EMBL" id="BQXU01000048">
    <property type="protein sequence ID" value="GKT51424.1"/>
    <property type="molecule type" value="Genomic_DNA"/>
</dbReference>
<dbReference type="GO" id="GO:0003677">
    <property type="term" value="F:DNA binding"/>
    <property type="evidence" value="ECO:0007669"/>
    <property type="project" value="InterPro"/>
</dbReference>
<keyword evidence="1" id="KW-0805">Transcription regulation</keyword>
<dbReference type="PANTHER" id="PTHR47840:SF1">
    <property type="entry name" value="ZN(II)2CYS6 TRANSCRIPTION FACTOR (EUROFUNG)"/>
    <property type="match status" value="1"/>
</dbReference>
<feature type="domain" description="Xylanolytic transcriptional activator regulatory" evidence="5">
    <location>
        <begin position="278"/>
        <end position="357"/>
    </location>
</feature>
<evidence type="ECO:0000256" key="1">
    <source>
        <dbReference type="ARBA" id="ARBA00023015"/>
    </source>
</evidence>
<dbReference type="GO" id="GO:0000981">
    <property type="term" value="F:DNA-binding transcription factor activity, RNA polymerase II-specific"/>
    <property type="evidence" value="ECO:0007669"/>
    <property type="project" value="InterPro"/>
</dbReference>
<dbReference type="CDD" id="cd12148">
    <property type="entry name" value="fungal_TF_MHR"/>
    <property type="match status" value="1"/>
</dbReference>
<evidence type="ECO:0000256" key="4">
    <source>
        <dbReference type="SAM" id="MobiDB-lite"/>
    </source>
</evidence>
<feature type="compositionally biased region" description="Polar residues" evidence="4">
    <location>
        <begin position="77"/>
        <end position="86"/>
    </location>
</feature>
<dbReference type="Gene3D" id="4.10.240.10">
    <property type="entry name" value="Zn(2)-C6 fungal-type DNA-binding domain"/>
    <property type="match status" value="1"/>
</dbReference>